<dbReference type="AlphaFoldDB" id="A0A7S0RR53"/>
<dbReference type="PANTHER" id="PTHR45431">
    <property type="entry name" value="RHODANESE-LIKE DOMAIN-CONTAINING PROTEIN 15, CHLOROPLASTIC"/>
    <property type="match status" value="1"/>
</dbReference>
<sequence>MLSMIRGVGKGHHAYPRLGNKPSTHRLVRAHTNKPGATSMSWLWTFGNVPELDAAEVQKVSDQIAAMTPAQRADVKSPRIIDVRTELEYTGGHIAGAANASFLPPWSFGSRMQPLLAGLAPDTPLICICLSAHRSIGAVKWLKQQGYTNVTQLAKGMQDWRGRAPPQGK</sequence>
<dbReference type="SUPFAM" id="SSF52821">
    <property type="entry name" value="Rhodanese/Cell cycle control phosphatase"/>
    <property type="match status" value="1"/>
</dbReference>
<proteinExistence type="predicted"/>
<evidence type="ECO:0000256" key="1">
    <source>
        <dbReference type="SAM" id="MobiDB-lite"/>
    </source>
</evidence>
<protein>
    <recommendedName>
        <fullName evidence="2">Rhodanese domain-containing protein</fullName>
    </recommendedName>
</protein>
<dbReference type="PROSITE" id="PS50206">
    <property type="entry name" value="RHODANESE_3"/>
    <property type="match status" value="1"/>
</dbReference>
<dbReference type="EMBL" id="HBFB01021627">
    <property type="protein sequence ID" value="CAD8685076.1"/>
    <property type="molecule type" value="Transcribed_RNA"/>
</dbReference>
<dbReference type="InterPro" id="IPR036873">
    <property type="entry name" value="Rhodanese-like_dom_sf"/>
</dbReference>
<evidence type="ECO:0000313" key="3">
    <source>
        <dbReference type="EMBL" id="CAD8685076.1"/>
    </source>
</evidence>
<dbReference type="SMART" id="SM00450">
    <property type="entry name" value="RHOD"/>
    <property type="match status" value="1"/>
</dbReference>
<organism evidence="3">
    <name type="scientific">Chlamydomonas leiostraca</name>
    <dbReference type="NCBI Taxonomy" id="1034604"/>
    <lineage>
        <taxon>Eukaryota</taxon>
        <taxon>Viridiplantae</taxon>
        <taxon>Chlorophyta</taxon>
        <taxon>core chlorophytes</taxon>
        <taxon>Chlorophyceae</taxon>
        <taxon>CS clade</taxon>
        <taxon>Chlamydomonadales</taxon>
        <taxon>Chlamydomonadaceae</taxon>
        <taxon>Chlamydomonas</taxon>
    </lineage>
</organism>
<evidence type="ECO:0000259" key="2">
    <source>
        <dbReference type="PROSITE" id="PS50206"/>
    </source>
</evidence>
<dbReference type="CDD" id="cd00158">
    <property type="entry name" value="RHOD"/>
    <property type="match status" value="1"/>
</dbReference>
<dbReference type="InterPro" id="IPR001763">
    <property type="entry name" value="Rhodanese-like_dom"/>
</dbReference>
<name>A0A7S0RR53_9CHLO</name>
<feature type="region of interest" description="Disordered" evidence="1">
    <location>
        <begin position="1"/>
        <end position="24"/>
    </location>
</feature>
<feature type="domain" description="Rhodanese" evidence="2">
    <location>
        <begin position="74"/>
        <end position="169"/>
    </location>
</feature>
<dbReference type="InterPro" id="IPR052367">
    <property type="entry name" value="Thiosulfate_ST/Rhodanese-like"/>
</dbReference>
<dbReference type="Gene3D" id="3.40.250.10">
    <property type="entry name" value="Rhodanese-like domain"/>
    <property type="match status" value="1"/>
</dbReference>
<reference evidence="3" key="1">
    <citation type="submission" date="2021-01" db="EMBL/GenBank/DDBJ databases">
        <authorList>
            <person name="Corre E."/>
            <person name="Pelletier E."/>
            <person name="Niang G."/>
            <person name="Scheremetjew M."/>
            <person name="Finn R."/>
            <person name="Kale V."/>
            <person name="Holt S."/>
            <person name="Cochrane G."/>
            <person name="Meng A."/>
            <person name="Brown T."/>
            <person name="Cohen L."/>
        </authorList>
    </citation>
    <scope>NUCLEOTIDE SEQUENCE</scope>
    <source>
        <strain evidence="3">SAG 11-49</strain>
    </source>
</reference>
<accession>A0A7S0RR53</accession>
<dbReference type="Pfam" id="PF00581">
    <property type="entry name" value="Rhodanese"/>
    <property type="match status" value="1"/>
</dbReference>
<gene>
    <name evidence="3" type="ORF">CLEI1391_LOCUS12139</name>
</gene>
<dbReference type="PANTHER" id="PTHR45431:SF3">
    <property type="entry name" value="RHODANESE-LIKE DOMAIN-CONTAINING PROTEIN 15, CHLOROPLASTIC"/>
    <property type="match status" value="1"/>
</dbReference>